<evidence type="ECO:0000313" key="3">
    <source>
        <dbReference type="Proteomes" id="UP000001861"/>
    </source>
</evidence>
<proteinExistence type="predicted"/>
<dbReference type="RefSeq" id="XP_001841427.2">
    <property type="nucleotide sequence ID" value="XM_001841375.2"/>
</dbReference>
<feature type="region of interest" description="Disordered" evidence="1">
    <location>
        <begin position="1"/>
        <end position="23"/>
    </location>
</feature>
<comment type="caution">
    <text evidence="2">The sequence shown here is derived from an EMBL/GenBank/DDBJ whole genome shotgun (WGS) entry which is preliminary data.</text>
</comment>
<dbReference type="Proteomes" id="UP000001861">
    <property type="component" value="Unassembled WGS sequence"/>
</dbReference>
<sequence length="139" mass="15618">MSRHNEHIEDEEKPGNGNHVDNTSFILATGQRHSSGEHVYQPSDFSMCILLTAYDAFHHPKSLTGNQLEHQLYSTVTLLKSTLGVPMPSGPSVHVEVEAKVYYETKLTTDELDLICGPYQCVNEQGQTSSKSWWPLARF</sequence>
<dbReference type="HOGENOM" id="CLU_1844986_0_0_1"/>
<organism evidence="2 3">
    <name type="scientific">Coprinopsis cinerea (strain Okayama-7 / 130 / ATCC MYA-4618 / FGSC 9003)</name>
    <name type="common">Inky cap fungus</name>
    <name type="synonym">Hormographiella aspergillata</name>
    <dbReference type="NCBI Taxonomy" id="240176"/>
    <lineage>
        <taxon>Eukaryota</taxon>
        <taxon>Fungi</taxon>
        <taxon>Dikarya</taxon>
        <taxon>Basidiomycota</taxon>
        <taxon>Agaricomycotina</taxon>
        <taxon>Agaricomycetes</taxon>
        <taxon>Agaricomycetidae</taxon>
        <taxon>Agaricales</taxon>
        <taxon>Agaricineae</taxon>
        <taxon>Psathyrellaceae</taxon>
        <taxon>Coprinopsis</taxon>
    </lineage>
</organism>
<dbReference type="KEGG" id="cci:CC1G_12984"/>
<dbReference type="EMBL" id="AACS02000006">
    <property type="protein sequence ID" value="EAU80391.2"/>
    <property type="molecule type" value="Genomic_DNA"/>
</dbReference>
<reference evidence="2 3" key="1">
    <citation type="journal article" date="2010" name="Proc. Natl. Acad. Sci. U.S.A.">
        <title>Insights into evolution of multicellular fungi from the assembled chromosomes of the mushroom Coprinopsis cinerea (Coprinus cinereus).</title>
        <authorList>
            <person name="Stajich J.E."/>
            <person name="Wilke S.K."/>
            <person name="Ahren D."/>
            <person name="Au C.H."/>
            <person name="Birren B.W."/>
            <person name="Borodovsky M."/>
            <person name="Burns C."/>
            <person name="Canback B."/>
            <person name="Casselton L.A."/>
            <person name="Cheng C.K."/>
            <person name="Deng J."/>
            <person name="Dietrich F.S."/>
            <person name="Fargo D.C."/>
            <person name="Farman M.L."/>
            <person name="Gathman A.C."/>
            <person name="Goldberg J."/>
            <person name="Guigo R."/>
            <person name="Hoegger P.J."/>
            <person name="Hooker J.B."/>
            <person name="Huggins A."/>
            <person name="James T.Y."/>
            <person name="Kamada T."/>
            <person name="Kilaru S."/>
            <person name="Kodira C."/>
            <person name="Kues U."/>
            <person name="Kupfer D."/>
            <person name="Kwan H.S."/>
            <person name="Lomsadze A."/>
            <person name="Li W."/>
            <person name="Lilly W.W."/>
            <person name="Ma L.J."/>
            <person name="Mackey A.J."/>
            <person name="Manning G."/>
            <person name="Martin F."/>
            <person name="Muraguchi H."/>
            <person name="Natvig D.O."/>
            <person name="Palmerini H."/>
            <person name="Ramesh M.A."/>
            <person name="Rehmeyer C.J."/>
            <person name="Roe B.A."/>
            <person name="Shenoy N."/>
            <person name="Stanke M."/>
            <person name="Ter-Hovhannisyan V."/>
            <person name="Tunlid A."/>
            <person name="Velagapudi R."/>
            <person name="Vision T.J."/>
            <person name="Zeng Q."/>
            <person name="Zolan M.E."/>
            <person name="Pukkila P.J."/>
        </authorList>
    </citation>
    <scope>NUCLEOTIDE SEQUENCE [LARGE SCALE GENOMIC DNA]</scope>
    <source>
        <strain evidence="3">Okayama-7 / 130 / ATCC MYA-4618 / FGSC 9003</strain>
    </source>
</reference>
<name>A8PHL1_COPC7</name>
<dbReference type="AlphaFoldDB" id="A8PHL1"/>
<keyword evidence="3" id="KW-1185">Reference proteome</keyword>
<dbReference type="GeneID" id="6018112"/>
<evidence type="ECO:0000256" key="1">
    <source>
        <dbReference type="SAM" id="MobiDB-lite"/>
    </source>
</evidence>
<protein>
    <submittedName>
        <fullName evidence="2">Uncharacterized protein</fullName>
    </submittedName>
</protein>
<evidence type="ECO:0000313" key="2">
    <source>
        <dbReference type="EMBL" id="EAU80391.2"/>
    </source>
</evidence>
<dbReference type="InParanoid" id="A8PHL1"/>
<accession>A8PHL1</accession>
<gene>
    <name evidence="2" type="ORF">CC1G_12984</name>
</gene>
<dbReference type="VEuPathDB" id="FungiDB:CC1G_12984"/>